<reference evidence="5" key="1">
    <citation type="submission" date="2016-10" db="EMBL/GenBank/DDBJ databases">
        <authorList>
            <person name="Varghese N."/>
            <person name="Submissions S."/>
        </authorList>
    </citation>
    <scope>NUCLEOTIDE SEQUENCE [LARGE SCALE GENOMIC DNA]</scope>
    <source>
        <strain evidence="5">8N4</strain>
    </source>
</reference>
<organism evidence="4 5">
    <name type="scientific">Rosenbergiella nectarea</name>
    <dbReference type="NCBI Taxonomy" id="988801"/>
    <lineage>
        <taxon>Bacteria</taxon>
        <taxon>Pseudomonadati</taxon>
        <taxon>Pseudomonadota</taxon>
        <taxon>Gammaproteobacteria</taxon>
        <taxon>Enterobacterales</taxon>
        <taxon>Erwiniaceae</taxon>
        <taxon>Rosenbergiella</taxon>
    </lineage>
</organism>
<gene>
    <name evidence="4" type="ORF">SAMN05216522_10417</name>
</gene>
<feature type="compositionally biased region" description="Basic and acidic residues" evidence="1">
    <location>
        <begin position="351"/>
        <end position="360"/>
    </location>
</feature>
<dbReference type="InterPro" id="IPR036691">
    <property type="entry name" value="Endo/exonu/phosph_ase_sf"/>
</dbReference>
<dbReference type="Pfam" id="PF03372">
    <property type="entry name" value="Exo_endo_phos"/>
    <property type="match status" value="1"/>
</dbReference>
<keyword evidence="5" id="KW-1185">Reference proteome</keyword>
<accession>A0A1H9H071</accession>
<keyword evidence="2" id="KW-0812">Transmembrane</keyword>
<dbReference type="STRING" id="988801.SAMN05216522_10417"/>
<feature type="transmembrane region" description="Helical" evidence="2">
    <location>
        <begin position="33"/>
        <end position="51"/>
    </location>
</feature>
<dbReference type="Gene3D" id="3.60.10.10">
    <property type="entry name" value="Endonuclease/exonuclease/phosphatase"/>
    <property type="match status" value="1"/>
</dbReference>
<dbReference type="InterPro" id="IPR005135">
    <property type="entry name" value="Endo/exonuclease/phosphatase"/>
</dbReference>
<dbReference type="GO" id="GO:0004527">
    <property type="term" value="F:exonuclease activity"/>
    <property type="evidence" value="ECO:0007669"/>
    <property type="project" value="UniProtKB-KW"/>
</dbReference>
<dbReference type="Proteomes" id="UP000242515">
    <property type="component" value="Unassembled WGS sequence"/>
</dbReference>
<protein>
    <submittedName>
        <fullName evidence="4">Uncharacterized conserved protein YafD, endonuclease/exonuclease/phosphatase (EEP) superfamily</fullName>
    </submittedName>
</protein>
<dbReference type="GO" id="GO:0004519">
    <property type="term" value="F:endonuclease activity"/>
    <property type="evidence" value="ECO:0007669"/>
    <property type="project" value="UniProtKB-KW"/>
</dbReference>
<feature type="compositionally biased region" description="Basic and acidic residues" evidence="1">
    <location>
        <begin position="333"/>
        <end position="342"/>
    </location>
</feature>
<evidence type="ECO:0000313" key="4">
    <source>
        <dbReference type="EMBL" id="SEQ55638.1"/>
    </source>
</evidence>
<keyword evidence="2" id="KW-0472">Membrane</keyword>
<keyword evidence="4" id="KW-0540">Nuclease</keyword>
<dbReference type="SUPFAM" id="SSF56219">
    <property type="entry name" value="DNase I-like"/>
    <property type="match status" value="1"/>
</dbReference>
<feature type="domain" description="Endonuclease/exonuclease/phosphatase" evidence="3">
    <location>
        <begin position="107"/>
        <end position="311"/>
    </location>
</feature>
<feature type="transmembrane region" description="Helical" evidence="2">
    <location>
        <begin position="58"/>
        <end position="79"/>
    </location>
</feature>
<evidence type="ECO:0000256" key="2">
    <source>
        <dbReference type="SAM" id="Phobius"/>
    </source>
</evidence>
<keyword evidence="4" id="KW-0255">Endonuclease</keyword>
<keyword evidence="4" id="KW-0269">Exonuclease</keyword>
<name>A0A1H9H071_9GAMM</name>
<dbReference type="EMBL" id="FOGC01000004">
    <property type="protein sequence ID" value="SEQ55638.1"/>
    <property type="molecule type" value="Genomic_DNA"/>
</dbReference>
<keyword evidence="4" id="KW-0378">Hydrolase</keyword>
<evidence type="ECO:0000259" key="3">
    <source>
        <dbReference type="Pfam" id="PF03372"/>
    </source>
</evidence>
<evidence type="ECO:0000256" key="1">
    <source>
        <dbReference type="SAM" id="MobiDB-lite"/>
    </source>
</evidence>
<sequence>MLIFLTLLSFLLLLLTLAPLSHCRYWWVRVWEFPRVQLLTIALILAFAASYYEFDSTLWVTCLQVITLGCAAYQLFWIYPYTALSRKQVADAQSDWTGTTLKILVSNVLTPNRQADKLLALVEQEKPDVLVAVETDQWWEDQLKPLEQDYPWLIRCPQDNLYGMHVYSRVEVRDAKIQFLVDEAIPSAHLLLVTADGLEVSLHCLHPMPPSPTESDESTDRDAELVMVGKSVEQRDIPVIVTGDMNDVAWSRSTRLFLKVSGLMDPRRGRGMFSTFHASYPFLRWPLDHVFHSKAFVLKDLRRLPSIGSDHYPFYVELLYHPQQGAQQQKLSRTQDDEKLAKEVLNQVGGHEQHVHRPGE</sequence>
<dbReference type="AlphaFoldDB" id="A0A1H9H071"/>
<feature type="region of interest" description="Disordered" evidence="1">
    <location>
        <begin position="327"/>
        <end position="360"/>
    </location>
</feature>
<keyword evidence="2" id="KW-1133">Transmembrane helix</keyword>
<evidence type="ECO:0000313" key="5">
    <source>
        <dbReference type="Proteomes" id="UP000242515"/>
    </source>
</evidence>
<proteinExistence type="predicted"/>